<accession>A0A927U801</accession>
<dbReference type="EMBL" id="SVER01000017">
    <property type="protein sequence ID" value="MBE5919685.1"/>
    <property type="molecule type" value="Genomic_DNA"/>
</dbReference>
<organism evidence="1 2">
    <name type="scientific">Pseudobutyrivibrio ruminis</name>
    <dbReference type="NCBI Taxonomy" id="46206"/>
    <lineage>
        <taxon>Bacteria</taxon>
        <taxon>Bacillati</taxon>
        <taxon>Bacillota</taxon>
        <taxon>Clostridia</taxon>
        <taxon>Lachnospirales</taxon>
        <taxon>Lachnospiraceae</taxon>
        <taxon>Pseudobutyrivibrio</taxon>
    </lineage>
</organism>
<comment type="caution">
    <text evidence="1">The sequence shown here is derived from an EMBL/GenBank/DDBJ whole genome shotgun (WGS) entry which is preliminary data.</text>
</comment>
<evidence type="ECO:0000313" key="2">
    <source>
        <dbReference type="Proteomes" id="UP000766246"/>
    </source>
</evidence>
<name>A0A927U801_9FIRM</name>
<dbReference type="AlphaFoldDB" id="A0A927U801"/>
<reference evidence="1" key="1">
    <citation type="submission" date="2019-04" db="EMBL/GenBank/DDBJ databases">
        <title>Evolution of Biomass-Degrading Anaerobic Consortia Revealed by Metagenomics.</title>
        <authorList>
            <person name="Peng X."/>
        </authorList>
    </citation>
    <scope>NUCLEOTIDE SEQUENCE</scope>
    <source>
        <strain evidence="1">SIG311</strain>
    </source>
</reference>
<proteinExistence type="predicted"/>
<evidence type="ECO:0000313" key="1">
    <source>
        <dbReference type="EMBL" id="MBE5919685.1"/>
    </source>
</evidence>
<gene>
    <name evidence="1" type="ORF">E7272_07545</name>
</gene>
<sequence>MGRPIDEMIRLFDADGKHRLWITKRFANYLCSQNSLWEMRDKEFDDGCPHTVVEPTGTTNGKKFWAADIHKVCNADDLYTTLVQTRLDENGNYKYIRTETDLYFKMVDNHIKVDHASCLGASEFTLEESDTDDIEAYWPGLLKQLEEMLVA</sequence>
<dbReference type="Proteomes" id="UP000766246">
    <property type="component" value="Unassembled WGS sequence"/>
</dbReference>
<protein>
    <submittedName>
        <fullName evidence="1">Uncharacterized protein</fullName>
    </submittedName>
</protein>